<sequence>MKINYKATAVALSVGFSFFTLCSLQFYDIGDTLHNSWEEEQKFKYETYAPDNLSGTIEYLELIEEGNILHKKNIPLSKTQEWKESKTKIDKYTQNIKDLETELAFHKQATSKIRTQLSKIQLRNSMIGLLIIIGSLIFGMIGKKQNNNES</sequence>
<evidence type="ECO:0000313" key="4">
    <source>
        <dbReference type="Proteomes" id="UP001214250"/>
    </source>
</evidence>
<accession>A0ABY7VRR0</accession>
<evidence type="ECO:0000256" key="1">
    <source>
        <dbReference type="SAM" id="Coils"/>
    </source>
</evidence>
<dbReference type="EMBL" id="CP117811">
    <property type="protein sequence ID" value="WDE95577.1"/>
    <property type="molecule type" value="Genomic_DNA"/>
</dbReference>
<feature type="transmembrane region" description="Helical" evidence="2">
    <location>
        <begin position="125"/>
        <end position="142"/>
    </location>
</feature>
<keyword evidence="2" id="KW-0812">Transmembrane</keyword>
<feature type="coiled-coil region" evidence="1">
    <location>
        <begin position="82"/>
        <end position="109"/>
    </location>
</feature>
<dbReference type="Proteomes" id="UP001214250">
    <property type="component" value="Chromosome 1"/>
</dbReference>
<dbReference type="RefSeq" id="WP_274149241.1">
    <property type="nucleotide sequence ID" value="NZ_CP117811.1"/>
</dbReference>
<organism evidence="3 4">
    <name type="scientific">Lentisphaera profundi</name>
    <dbReference type="NCBI Taxonomy" id="1658616"/>
    <lineage>
        <taxon>Bacteria</taxon>
        <taxon>Pseudomonadati</taxon>
        <taxon>Lentisphaerota</taxon>
        <taxon>Lentisphaeria</taxon>
        <taxon>Lentisphaerales</taxon>
        <taxon>Lentisphaeraceae</taxon>
        <taxon>Lentisphaera</taxon>
    </lineage>
</organism>
<name>A0ABY7VRR0_9BACT</name>
<evidence type="ECO:0008006" key="5">
    <source>
        <dbReference type="Google" id="ProtNLM"/>
    </source>
</evidence>
<reference evidence="3 4" key="1">
    <citation type="submission" date="2023-02" db="EMBL/GenBank/DDBJ databases">
        <title>Genome sequence of Lentisphaera profundi SAORIC-696.</title>
        <authorList>
            <person name="Kim e."/>
            <person name="Cho J.-C."/>
            <person name="Choi A."/>
            <person name="Kang I."/>
        </authorList>
    </citation>
    <scope>NUCLEOTIDE SEQUENCE [LARGE SCALE GENOMIC DNA]</scope>
    <source>
        <strain evidence="3 4">SAORIC-696</strain>
    </source>
</reference>
<gene>
    <name evidence="3" type="ORF">PQO03_07570</name>
</gene>
<keyword evidence="1" id="KW-0175">Coiled coil</keyword>
<keyword evidence="4" id="KW-1185">Reference proteome</keyword>
<keyword evidence="2" id="KW-1133">Transmembrane helix</keyword>
<proteinExistence type="predicted"/>
<feature type="transmembrane region" description="Helical" evidence="2">
    <location>
        <begin position="7"/>
        <end position="27"/>
    </location>
</feature>
<evidence type="ECO:0000256" key="2">
    <source>
        <dbReference type="SAM" id="Phobius"/>
    </source>
</evidence>
<evidence type="ECO:0000313" key="3">
    <source>
        <dbReference type="EMBL" id="WDE95577.1"/>
    </source>
</evidence>
<keyword evidence="2" id="KW-0472">Membrane</keyword>
<protein>
    <recommendedName>
        <fullName evidence="5">Chemotaxis methyl-accepting receptor HlyB-like 4HB MCP domain-containing protein</fullName>
    </recommendedName>
</protein>